<proteinExistence type="predicted"/>
<dbReference type="AlphaFoldDB" id="A0ABD5ERT2"/>
<name>A0ABD5ERT2_9ACTN</name>
<sequence>MTTAARRGTTTVSDRAVRRIAERAATEVLPGTAGATRGSATVRGRRAEVAVEVPLPYPAPLADTARRVQDHVAHRTAHLTGLDLRAPRVGVTSLTPARAELPVEGAAVEAAGRTPLRWWSQRRLPIALLTLPAAVACGALAFDLVLVHTGHQPPAPWRTAALDWLSTHGPSATASTVGAAALGVLGVVLITLAVTPGRRGLLTVTSGAPRLVTAVDRSALSSLVGDAVRDTDGVGQVRVRVGRRRVTVRAGLAFGDRDRAREAVRDAARRVLEGCALRRTPRLRVTVRPEPIWDGAPAPAAPPAVDLTKRGAVPAPGDTGGGERATGQVERGEGSTGSMETDIESGNRGIDPATARTATTGRPPTVPGHRPAPTERLPADRLPVPDRSATEPDRPHQAGLSPTPPDRPHTAPDTEGPAQEGATR</sequence>
<evidence type="ECO:0000313" key="5">
    <source>
        <dbReference type="Proteomes" id="UP001183535"/>
    </source>
</evidence>
<dbReference type="InterPro" id="IPR046253">
    <property type="entry name" value="DUF6286"/>
</dbReference>
<evidence type="ECO:0000256" key="1">
    <source>
        <dbReference type="SAM" id="MobiDB-lite"/>
    </source>
</evidence>
<protein>
    <submittedName>
        <fullName evidence="4">DUF6286 domain-containing protein</fullName>
    </submittedName>
</protein>
<feature type="domain" description="DUF6286" evidence="3">
    <location>
        <begin position="184"/>
        <end position="288"/>
    </location>
</feature>
<dbReference type="RefSeq" id="WP_093831466.1">
    <property type="nucleotide sequence ID" value="NZ_JAVRES010000011.1"/>
</dbReference>
<evidence type="ECO:0000256" key="2">
    <source>
        <dbReference type="SAM" id="Phobius"/>
    </source>
</evidence>
<keyword evidence="2" id="KW-0472">Membrane</keyword>
<keyword evidence="2" id="KW-1133">Transmembrane helix</keyword>
<dbReference type="EMBL" id="JAVRES010000011">
    <property type="protein sequence ID" value="MDT0437331.1"/>
    <property type="molecule type" value="Genomic_DNA"/>
</dbReference>
<keyword evidence="5" id="KW-1185">Reference proteome</keyword>
<feature type="compositionally biased region" description="Low complexity" evidence="1">
    <location>
        <begin position="352"/>
        <end position="363"/>
    </location>
</feature>
<keyword evidence="2" id="KW-0812">Transmembrane</keyword>
<feature type="transmembrane region" description="Helical" evidence="2">
    <location>
        <begin position="126"/>
        <end position="147"/>
    </location>
</feature>
<evidence type="ECO:0000259" key="3">
    <source>
        <dbReference type="Pfam" id="PF19803"/>
    </source>
</evidence>
<dbReference type="Proteomes" id="UP001183535">
    <property type="component" value="Unassembled WGS sequence"/>
</dbReference>
<feature type="region of interest" description="Disordered" evidence="1">
    <location>
        <begin position="292"/>
        <end position="424"/>
    </location>
</feature>
<comment type="caution">
    <text evidence="4">The sequence shown here is derived from an EMBL/GenBank/DDBJ whole genome shotgun (WGS) entry which is preliminary data.</text>
</comment>
<gene>
    <name evidence="4" type="ORF">RM877_21860</name>
</gene>
<reference evidence="5" key="1">
    <citation type="submission" date="2023-07" db="EMBL/GenBank/DDBJ databases">
        <title>30 novel species of actinomycetes from the DSMZ collection.</title>
        <authorList>
            <person name="Nouioui I."/>
        </authorList>
    </citation>
    <scope>NUCLEOTIDE SEQUENCE [LARGE SCALE GENOMIC DNA]</scope>
    <source>
        <strain evidence="5">DSM 41981</strain>
    </source>
</reference>
<evidence type="ECO:0000313" key="4">
    <source>
        <dbReference type="EMBL" id="MDT0437331.1"/>
    </source>
</evidence>
<dbReference type="Pfam" id="PF19803">
    <property type="entry name" value="DUF6286"/>
    <property type="match status" value="1"/>
</dbReference>
<feature type="transmembrane region" description="Helical" evidence="2">
    <location>
        <begin position="172"/>
        <end position="194"/>
    </location>
</feature>
<accession>A0ABD5ERT2</accession>
<organism evidence="4 5">
    <name type="scientific">Streptomyces doudnae</name>
    <dbReference type="NCBI Taxonomy" id="3075536"/>
    <lineage>
        <taxon>Bacteria</taxon>
        <taxon>Bacillati</taxon>
        <taxon>Actinomycetota</taxon>
        <taxon>Actinomycetes</taxon>
        <taxon>Kitasatosporales</taxon>
        <taxon>Streptomycetaceae</taxon>
        <taxon>Streptomyces</taxon>
    </lineage>
</organism>